<dbReference type="GO" id="GO:0052655">
    <property type="term" value="F:L-valine-2-oxoglutarate transaminase activity"/>
    <property type="evidence" value="ECO:0007669"/>
    <property type="project" value="RHEA"/>
</dbReference>
<keyword evidence="9 21" id="KW-0808">Transferase</keyword>
<dbReference type="GO" id="GO:0052654">
    <property type="term" value="F:L-leucine-2-oxoglutarate transaminase activity"/>
    <property type="evidence" value="ECO:0007669"/>
    <property type="project" value="RHEA"/>
</dbReference>
<evidence type="ECO:0000256" key="9">
    <source>
        <dbReference type="ARBA" id="ARBA00022679"/>
    </source>
</evidence>
<comment type="cofactor">
    <cofactor evidence="1 20">
        <name>pyridoxal 5'-phosphate</name>
        <dbReference type="ChEBI" id="CHEBI:597326"/>
    </cofactor>
</comment>
<protein>
    <recommendedName>
        <fullName evidence="21">Branched-chain-amino-acid aminotransferase</fullName>
        <shortName evidence="21">BCAT</shortName>
        <ecNumber evidence="21">2.6.1.42</ecNumber>
    </recommendedName>
</protein>
<evidence type="ECO:0000256" key="12">
    <source>
        <dbReference type="ARBA" id="ARBA00023304"/>
    </source>
</evidence>
<dbReference type="GO" id="GO:0006532">
    <property type="term" value="P:aspartate biosynthetic process"/>
    <property type="evidence" value="ECO:0007669"/>
    <property type="project" value="TreeGrafter"/>
</dbReference>
<dbReference type="InterPro" id="IPR050571">
    <property type="entry name" value="Class-IV_PLP-Dep_Aminotrnsfr"/>
</dbReference>
<accession>A0A4Y4EXU1</accession>
<dbReference type="PROSITE" id="PS00770">
    <property type="entry name" value="AA_TRANSFER_CLASS_4"/>
    <property type="match status" value="1"/>
</dbReference>
<dbReference type="GO" id="GO:0008696">
    <property type="term" value="F:4-amino-4-deoxychorismate lyase activity"/>
    <property type="evidence" value="ECO:0007669"/>
    <property type="project" value="UniProtKB-EC"/>
</dbReference>
<evidence type="ECO:0000256" key="8">
    <source>
        <dbReference type="ARBA" id="ARBA00022605"/>
    </source>
</evidence>
<gene>
    <name evidence="22" type="primary">ilvE_1</name>
    <name evidence="21" type="synonym">ilvE</name>
    <name evidence="22" type="ORF">HHA01_09840</name>
</gene>
<evidence type="ECO:0000256" key="1">
    <source>
        <dbReference type="ARBA" id="ARBA00001933"/>
    </source>
</evidence>
<dbReference type="RefSeq" id="WP_141318357.1">
    <property type="nucleotide sequence ID" value="NZ_BJOC01000014.1"/>
</dbReference>
<dbReference type="PANTHER" id="PTHR42743">
    <property type="entry name" value="AMINO-ACID AMINOTRANSFERASE"/>
    <property type="match status" value="1"/>
</dbReference>
<dbReference type="UniPathway" id="UPA00049">
    <property type="reaction ID" value="UER00062"/>
</dbReference>
<keyword evidence="8 21" id="KW-0028">Amino-acid biosynthesis</keyword>
<name>A0A4Y4EXU1_9GAMM</name>
<dbReference type="InterPro" id="IPR036038">
    <property type="entry name" value="Aminotransferase-like"/>
</dbReference>
<keyword evidence="12 21" id="KW-0100">Branched-chain amino acid biosynthesis</keyword>
<reference evidence="22 23" key="1">
    <citation type="submission" date="2019-06" db="EMBL/GenBank/DDBJ databases">
        <title>Whole genome shotgun sequence of Halomonas halmophila NBRC 15537.</title>
        <authorList>
            <person name="Hosoyama A."/>
            <person name="Uohara A."/>
            <person name="Ohji S."/>
            <person name="Ichikawa N."/>
        </authorList>
    </citation>
    <scope>NUCLEOTIDE SEQUENCE [LARGE SCALE GENOMIC DNA]</scope>
    <source>
        <strain evidence="22 23">NBRC 15537</strain>
    </source>
</reference>
<dbReference type="NCBIfam" id="NF005146">
    <property type="entry name" value="PRK06606.1"/>
    <property type="match status" value="1"/>
</dbReference>
<dbReference type="GO" id="GO:0005829">
    <property type="term" value="C:cytosol"/>
    <property type="evidence" value="ECO:0007669"/>
    <property type="project" value="TreeGrafter"/>
</dbReference>
<dbReference type="OrthoDB" id="21319at2"/>
<organism evidence="22 23">
    <name type="scientific">Halomonas halmophila</name>
    <dbReference type="NCBI Taxonomy" id="252"/>
    <lineage>
        <taxon>Bacteria</taxon>
        <taxon>Pseudomonadati</taxon>
        <taxon>Pseudomonadota</taxon>
        <taxon>Gammaproteobacteria</taxon>
        <taxon>Oceanospirillales</taxon>
        <taxon>Halomonadaceae</taxon>
        <taxon>Halomonas</taxon>
    </lineage>
</organism>
<evidence type="ECO:0000256" key="7">
    <source>
        <dbReference type="ARBA" id="ARBA00022576"/>
    </source>
</evidence>
<evidence type="ECO:0000256" key="10">
    <source>
        <dbReference type="ARBA" id="ARBA00022898"/>
    </source>
</evidence>
<evidence type="ECO:0000256" key="19">
    <source>
        <dbReference type="RuleBase" id="RU004106"/>
    </source>
</evidence>
<evidence type="ECO:0000256" key="4">
    <source>
        <dbReference type="ARBA" id="ARBA00004931"/>
    </source>
</evidence>
<keyword evidence="23" id="KW-1185">Reference proteome</keyword>
<dbReference type="GO" id="GO:0009098">
    <property type="term" value="P:L-leucine biosynthetic process"/>
    <property type="evidence" value="ECO:0007669"/>
    <property type="project" value="UniProtKB-UniPathway"/>
</dbReference>
<comment type="pathway">
    <text evidence="4 21">Amino-acid biosynthesis; L-valine biosynthesis; L-valine from pyruvate: step 4/4.</text>
</comment>
<keyword evidence="10 20" id="KW-0663">Pyridoxal phosphate</keyword>
<comment type="function">
    <text evidence="18">Involved in the biosynthesis of p-aminobenzoate (PABA), a precursor of tetrahydrofolate. Converts 4-amino-4-deoxychorismate into 4-aminobenzoate (PABA) and pyruvate.</text>
</comment>
<keyword evidence="11" id="KW-0289">Folate biosynthesis</keyword>
<evidence type="ECO:0000256" key="18">
    <source>
        <dbReference type="ARBA" id="ARBA00054027"/>
    </source>
</evidence>
<dbReference type="UniPathway" id="UPA00048">
    <property type="reaction ID" value="UER00073"/>
</dbReference>
<evidence type="ECO:0000256" key="21">
    <source>
        <dbReference type="RuleBase" id="RU364094"/>
    </source>
</evidence>
<evidence type="ECO:0000256" key="13">
    <source>
        <dbReference type="ARBA" id="ARBA00035633"/>
    </source>
</evidence>
<dbReference type="InterPro" id="IPR018300">
    <property type="entry name" value="Aminotrans_IV_CS"/>
</dbReference>
<dbReference type="Pfam" id="PF01063">
    <property type="entry name" value="Aminotran_4"/>
    <property type="match status" value="1"/>
</dbReference>
<comment type="catalytic activity">
    <reaction evidence="14 21">
        <text>L-valine + 2-oxoglutarate = 3-methyl-2-oxobutanoate + L-glutamate</text>
        <dbReference type="Rhea" id="RHEA:24813"/>
        <dbReference type="ChEBI" id="CHEBI:11851"/>
        <dbReference type="ChEBI" id="CHEBI:16810"/>
        <dbReference type="ChEBI" id="CHEBI:29985"/>
        <dbReference type="ChEBI" id="CHEBI:57762"/>
        <dbReference type="EC" id="2.6.1.42"/>
    </reaction>
</comment>
<dbReference type="InterPro" id="IPR005785">
    <property type="entry name" value="B_amino_transI"/>
</dbReference>
<comment type="pathway">
    <text evidence="3 21">Amino-acid biosynthesis; L-isoleucine biosynthesis; L-isoleucine from 2-oxobutanoate: step 4/4.</text>
</comment>
<evidence type="ECO:0000256" key="11">
    <source>
        <dbReference type="ARBA" id="ARBA00022909"/>
    </source>
</evidence>
<dbReference type="GO" id="GO:0009099">
    <property type="term" value="P:L-valine biosynthetic process"/>
    <property type="evidence" value="ECO:0007669"/>
    <property type="project" value="UniProtKB-UniPathway"/>
</dbReference>
<dbReference type="InterPro" id="IPR001544">
    <property type="entry name" value="Aminotrans_IV"/>
</dbReference>
<dbReference type="GO" id="GO:0046656">
    <property type="term" value="P:folic acid biosynthetic process"/>
    <property type="evidence" value="ECO:0007669"/>
    <property type="project" value="UniProtKB-KW"/>
</dbReference>
<comment type="catalytic activity">
    <reaction evidence="17">
        <text>4-amino-4-deoxychorismate = 4-aminobenzoate + pyruvate + H(+)</text>
        <dbReference type="Rhea" id="RHEA:16201"/>
        <dbReference type="ChEBI" id="CHEBI:15361"/>
        <dbReference type="ChEBI" id="CHEBI:15378"/>
        <dbReference type="ChEBI" id="CHEBI:17836"/>
        <dbReference type="ChEBI" id="CHEBI:58406"/>
        <dbReference type="EC" id="4.1.3.38"/>
    </reaction>
</comment>
<comment type="catalytic activity">
    <reaction evidence="15 21">
        <text>L-isoleucine + 2-oxoglutarate = (S)-3-methyl-2-oxopentanoate + L-glutamate</text>
        <dbReference type="Rhea" id="RHEA:24801"/>
        <dbReference type="ChEBI" id="CHEBI:16810"/>
        <dbReference type="ChEBI" id="CHEBI:29985"/>
        <dbReference type="ChEBI" id="CHEBI:35146"/>
        <dbReference type="ChEBI" id="CHEBI:58045"/>
        <dbReference type="EC" id="2.6.1.42"/>
    </reaction>
</comment>
<evidence type="ECO:0000256" key="17">
    <source>
        <dbReference type="ARBA" id="ARBA00049529"/>
    </source>
</evidence>
<dbReference type="PANTHER" id="PTHR42743:SF11">
    <property type="entry name" value="AMINODEOXYCHORISMATE LYASE"/>
    <property type="match status" value="1"/>
</dbReference>
<dbReference type="UniPathway" id="UPA00047">
    <property type="reaction ID" value="UER00058"/>
</dbReference>
<evidence type="ECO:0000256" key="14">
    <source>
        <dbReference type="ARBA" id="ARBA00048212"/>
    </source>
</evidence>
<comment type="pathway">
    <text evidence="5 21">Amino-acid biosynthesis; L-leucine biosynthesis; L-leucine from 3-methyl-2-oxobutanoate: step 4/4.</text>
</comment>
<dbReference type="Gene3D" id="3.20.10.10">
    <property type="entry name" value="D-amino Acid Aminotransferase, subunit A, domain 2"/>
    <property type="match status" value="1"/>
</dbReference>
<comment type="function">
    <text evidence="2 21">Acts on leucine, isoleucine and valine.</text>
</comment>
<dbReference type="NCBIfam" id="TIGR01122">
    <property type="entry name" value="ilvE_I"/>
    <property type="match status" value="1"/>
</dbReference>
<dbReference type="EMBL" id="BJOC01000014">
    <property type="protein sequence ID" value="GED22007.1"/>
    <property type="molecule type" value="Genomic_DNA"/>
</dbReference>
<dbReference type="Proteomes" id="UP000319812">
    <property type="component" value="Unassembled WGS sequence"/>
</dbReference>
<dbReference type="FunFam" id="3.20.10.10:FF:000002">
    <property type="entry name" value="D-alanine aminotransferase"/>
    <property type="match status" value="1"/>
</dbReference>
<evidence type="ECO:0000256" key="2">
    <source>
        <dbReference type="ARBA" id="ARBA00003109"/>
    </source>
</evidence>
<evidence type="ECO:0000256" key="15">
    <source>
        <dbReference type="ARBA" id="ARBA00048798"/>
    </source>
</evidence>
<dbReference type="CDD" id="cd00449">
    <property type="entry name" value="PLPDE_IV"/>
    <property type="match status" value="1"/>
</dbReference>
<proteinExistence type="inferred from homology"/>
<dbReference type="EC" id="2.6.1.42" evidence="21"/>
<comment type="caution">
    <text evidence="22">The sequence shown here is derived from an EMBL/GenBank/DDBJ whole genome shotgun (WGS) entry which is preliminary data.</text>
</comment>
<keyword evidence="7 21" id="KW-0032">Aminotransferase</keyword>
<evidence type="ECO:0000313" key="22">
    <source>
        <dbReference type="EMBL" id="GED22007.1"/>
    </source>
</evidence>
<evidence type="ECO:0000256" key="16">
    <source>
        <dbReference type="ARBA" id="ARBA00049229"/>
    </source>
</evidence>
<comment type="similarity">
    <text evidence="6 19">Belongs to the class-IV pyridoxal-phosphate-dependent aminotransferase family.</text>
</comment>
<dbReference type="GO" id="GO:0052656">
    <property type="term" value="F:L-isoleucine-2-oxoglutarate transaminase activity"/>
    <property type="evidence" value="ECO:0007669"/>
    <property type="project" value="RHEA"/>
</dbReference>
<evidence type="ECO:0000256" key="20">
    <source>
        <dbReference type="RuleBase" id="RU004516"/>
    </source>
</evidence>
<dbReference type="GO" id="GO:0009097">
    <property type="term" value="P:isoleucine biosynthetic process"/>
    <property type="evidence" value="ECO:0007669"/>
    <property type="project" value="UniProtKB-UniPathway"/>
</dbReference>
<dbReference type="Gene3D" id="3.30.470.10">
    <property type="match status" value="1"/>
</dbReference>
<evidence type="ECO:0000313" key="23">
    <source>
        <dbReference type="Proteomes" id="UP000319812"/>
    </source>
</evidence>
<dbReference type="SUPFAM" id="SSF56752">
    <property type="entry name" value="D-aminoacid aminotransferase-like PLP-dependent enzymes"/>
    <property type="match status" value="1"/>
</dbReference>
<comment type="pathway">
    <text evidence="13">Cofactor biosynthesis; tetrahydrofolate biosynthesis; 4-aminobenzoate from chorismate: step 2/2.</text>
</comment>
<evidence type="ECO:0000256" key="5">
    <source>
        <dbReference type="ARBA" id="ARBA00005072"/>
    </source>
</evidence>
<dbReference type="InterPro" id="IPR043132">
    <property type="entry name" value="BCAT-like_C"/>
</dbReference>
<evidence type="ECO:0000256" key="3">
    <source>
        <dbReference type="ARBA" id="ARBA00004824"/>
    </source>
</evidence>
<comment type="catalytic activity">
    <reaction evidence="16 21">
        <text>L-leucine + 2-oxoglutarate = 4-methyl-2-oxopentanoate + L-glutamate</text>
        <dbReference type="Rhea" id="RHEA:18321"/>
        <dbReference type="ChEBI" id="CHEBI:16810"/>
        <dbReference type="ChEBI" id="CHEBI:17865"/>
        <dbReference type="ChEBI" id="CHEBI:29985"/>
        <dbReference type="ChEBI" id="CHEBI:57427"/>
        <dbReference type="EC" id="2.6.1.42"/>
    </reaction>
</comment>
<dbReference type="InterPro" id="IPR043131">
    <property type="entry name" value="BCAT-like_N"/>
</dbReference>
<dbReference type="AlphaFoldDB" id="A0A4Y4EXU1"/>
<evidence type="ECO:0000256" key="6">
    <source>
        <dbReference type="ARBA" id="ARBA00009320"/>
    </source>
</evidence>
<sequence>MTPLYDRDGWIWLDGEWLPWRDATTHLLTHSLHYGMGCFEGVRAYSGASGTHLFRAQAHTRRLVESAHILDIPLSFDSEALIEAQRQCLVRNELEDAYLKPTIFLGAEGLGLRAKGLTTHVMVAAWDLGAYITPQAALVGLRAITASWSRHHVNVTACRSKTNGNYVNSMMALNSAVKAGFDETVMLDTEGYVAEASAANIFLLRDGVLHTPPTTSCLQGITRDSVIQLARDVLGTEVVERRITRDELYTADEAFVTGTAAEILPLRELDGRHIGALKGAPAPTERVAADSFTARIQALYQRVTRGDLGDDLKAYASWLTPAG</sequence>